<accession>A0A087AKY0</accession>
<evidence type="ECO:0000313" key="3">
    <source>
        <dbReference type="EMBL" id="KFI59430.1"/>
    </source>
</evidence>
<proteinExistence type="predicted"/>
<dbReference type="Proteomes" id="UP000029074">
    <property type="component" value="Unassembled WGS sequence"/>
</dbReference>
<evidence type="ECO:0000256" key="1">
    <source>
        <dbReference type="SAM" id="MobiDB-lite"/>
    </source>
</evidence>
<keyword evidence="2" id="KW-1133">Transmembrane helix</keyword>
<feature type="transmembrane region" description="Helical" evidence="2">
    <location>
        <begin position="115"/>
        <end position="133"/>
    </location>
</feature>
<keyword evidence="2" id="KW-0472">Membrane</keyword>
<feature type="transmembrane region" description="Helical" evidence="2">
    <location>
        <begin position="228"/>
        <end position="251"/>
    </location>
</feature>
<organism evidence="3 4">
    <name type="scientific">Bifidobacterium gallicum DSM 20093 = LMG 11596</name>
    <dbReference type="NCBI Taxonomy" id="561180"/>
    <lineage>
        <taxon>Bacteria</taxon>
        <taxon>Bacillati</taxon>
        <taxon>Actinomycetota</taxon>
        <taxon>Actinomycetes</taxon>
        <taxon>Bifidobacteriales</taxon>
        <taxon>Bifidobacteriaceae</taxon>
        <taxon>Bifidobacterium</taxon>
    </lineage>
</organism>
<evidence type="ECO:0000256" key="2">
    <source>
        <dbReference type="SAM" id="Phobius"/>
    </source>
</evidence>
<evidence type="ECO:0000313" key="4">
    <source>
        <dbReference type="Proteomes" id="UP000029074"/>
    </source>
</evidence>
<protein>
    <submittedName>
        <fullName evidence="3">Membrane protein</fullName>
    </submittedName>
</protein>
<gene>
    <name evidence="3" type="ORF">BGLCM_0543</name>
</gene>
<feature type="transmembrane region" description="Helical" evidence="2">
    <location>
        <begin position="157"/>
        <end position="177"/>
    </location>
</feature>
<comment type="caution">
    <text evidence="3">The sequence shown here is derived from an EMBL/GenBank/DDBJ whole genome shotgun (WGS) entry which is preliminary data.</text>
</comment>
<keyword evidence="4" id="KW-1185">Reference proteome</keyword>
<feature type="region of interest" description="Disordered" evidence="1">
    <location>
        <begin position="1"/>
        <end position="101"/>
    </location>
</feature>
<name>A0A087AKY0_9BIFI</name>
<dbReference type="AlphaFoldDB" id="A0A087AKY0"/>
<reference evidence="3 4" key="1">
    <citation type="submission" date="2014-03" db="EMBL/GenBank/DDBJ databases">
        <title>Genomics of Bifidobacteria.</title>
        <authorList>
            <person name="Ventura M."/>
            <person name="Milani C."/>
            <person name="Lugli G.A."/>
        </authorList>
    </citation>
    <scope>NUCLEOTIDE SEQUENCE [LARGE SCALE GENOMIC DNA]</scope>
    <source>
        <strain evidence="3 4">LMG 11596</strain>
    </source>
</reference>
<feature type="compositionally biased region" description="Basic and acidic residues" evidence="1">
    <location>
        <begin position="1"/>
        <end position="12"/>
    </location>
</feature>
<feature type="compositionally biased region" description="Low complexity" evidence="1">
    <location>
        <begin position="27"/>
        <end position="84"/>
    </location>
</feature>
<keyword evidence="2" id="KW-0812">Transmembrane</keyword>
<sequence length="295" mass="30923">MVADERVTHDSQDGSAAASIDTAVSNPAAPAEPSASATSSAAAAPAAPTTPATPATPSAQSPSAQPSSAQSPSAQSEAAPDSPSVPTVSKHPTPTIGETDISLADIEKRRSHPGVWVAGIIITLLALIAPYWYGRALAVTQTHMIIDHLSMLEPRGVAMVSWEATLLGFIGLGMMIIDRHKIAWFSLFTLCLVVEQFIAGLSLLKFNFWNSTYVIYGANARLANAANLGIIAAALGLAVFAVVWVGLLVCIKKNVAAQRVDSRVGIVPVFHRHRTAGVGRCAVRRLDHDGLVPVK</sequence>
<feature type="transmembrane region" description="Helical" evidence="2">
    <location>
        <begin position="184"/>
        <end position="208"/>
    </location>
</feature>
<dbReference type="EMBL" id="JGYW01000003">
    <property type="protein sequence ID" value="KFI59430.1"/>
    <property type="molecule type" value="Genomic_DNA"/>
</dbReference>